<dbReference type="InterPro" id="IPR024175">
    <property type="entry name" value="Pept_S1A_C1r/C1S/mannan-bd"/>
</dbReference>
<feature type="disulfide bond" evidence="23">
    <location>
        <begin position="169"/>
        <end position="182"/>
    </location>
</feature>
<feature type="modified residue" description="(3R)-3-hydroxyasparagine" evidence="24">
    <location>
        <position position="160"/>
    </location>
</feature>
<evidence type="ECO:0000256" key="7">
    <source>
        <dbReference type="ARBA" id="ARBA00022553"/>
    </source>
</evidence>
<dbReference type="InterPro" id="IPR018097">
    <property type="entry name" value="EGF_Ca-bd_CS"/>
</dbReference>
<dbReference type="SMART" id="SM00032">
    <property type="entry name" value="CCP"/>
    <property type="match status" value="2"/>
</dbReference>
<evidence type="ECO:0000256" key="2">
    <source>
        <dbReference type="ARBA" id="ARBA00004241"/>
    </source>
</evidence>
<evidence type="ECO:0000313" key="31">
    <source>
        <dbReference type="EMBL" id="AEB61474.1"/>
    </source>
</evidence>
<dbReference type="CDD" id="cd00054">
    <property type="entry name" value="EGF_CA"/>
    <property type="match status" value="1"/>
</dbReference>
<keyword evidence="10" id="KW-0645">Protease</keyword>
<evidence type="ECO:0000256" key="1">
    <source>
        <dbReference type="ARBA" id="ARBA00001057"/>
    </source>
</evidence>
<evidence type="ECO:0000259" key="30">
    <source>
        <dbReference type="PROSITE" id="PS50923"/>
    </source>
</evidence>
<feature type="disulfide bond" evidence="23">
    <location>
        <begin position="242"/>
        <end position="260"/>
    </location>
</feature>
<protein>
    <recommendedName>
        <fullName evidence="4">complement subcomponent C1r</fullName>
        <ecNumber evidence="4">3.4.21.41</ecNumber>
    </recommendedName>
</protein>
<keyword evidence="18" id="KW-0325">Glycoprotein</keyword>
<feature type="disulfide bond" evidence="23">
    <location>
        <begin position="399"/>
        <end position="433"/>
    </location>
</feature>
<feature type="disulfide bond" description="Interchain (between heavy and light chains)" evidence="23">
    <location>
        <begin position="437"/>
        <end position="568"/>
    </location>
</feature>
<dbReference type="SUPFAM" id="SSF50494">
    <property type="entry name" value="Trypsin-like serine proteases"/>
    <property type="match status" value="1"/>
</dbReference>
<dbReference type="Gene3D" id="2.10.25.10">
    <property type="entry name" value="Laminin"/>
    <property type="match status" value="1"/>
</dbReference>
<feature type="binding site" evidence="25">
    <location>
        <position position="122"/>
    </location>
    <ligand>
        <name>Ca(2+)</name>
        <dbReference type="ChEBI" id="CHEBI:29108"/>
        <label>1</label>
    </ligand>
</feature>
<feature type="disulfide bond" evidence="23">
    <location>
        <begin position="144"/>
        <end position="158"/>
    </location>
</feature>
<dbReference type="PIRSF" id="PIRSF001155">
    <property type="entry name" value="C1r_C1s_MASP"/>
    <property type="match status" value="1"/>
</dbReference>
<keyword evidence="7" id="KW-0597">Phosphoprotein</keyword>
<dbReference type="SMART" id="SM00042">
    <property type="entry name" value="CUB"/>
    <property type="match status" value="2"/>
</dbReference>
<evidence type="ECO:0000259" key="28">
    <source>
        <dbReference type="PROSITE" id="PS01180"/>
    </source>
</evidence>
<dbReference type="CDD" id="cd00190">
    <property type="entry name" value="Tryp_SPc"/>
    <property type="match status" value="1"/>
</dbReference>
<evidence type="ECO:0000256" key="21">
    <source>
        <dbReference type="ARBA" id="ARBA00093536"/>
    </source>
</evidence>
<keyword evidence="25" id="KW-0479">Metal-binding</keyword>
<dbReference type="InterPro" id="IPR001314">
    <property type="entry name" value="Peptidase_S1A"/>
</dbReference>
<comment type="PTM">
    <text evidence="24">The iron and 2-oxoglutarate dependent 3-hydroxylation of aspartate and asparagine is (R) stereospecific within EGF domains.</text>
</comment>
<evidence type="ECO:0000256" key="19">
    <source>
        <dbReference type="ARBA" id="ARBA00023278"/>
    </source>
</evidence>
<evidence type="ECO:0000256" key="23">
    <source>
        <dbReference type="PIRSR" id="PIRSR001155-2"/>
    </source>
</evidence>
<feature type="disulfide bond" evidence="23">
    <location>
        <begin position="617"/>
        <end position="640"/>
    </location>
</feature>
<keyword evidence="6" id="KW-0245">EGF-like domain</keyword>
<feature type="binding site" evidence="25">
    <location>
        <position position="140"/>
    </location>
    <ligand>
        <name>Ca(2+)</name>
        <dbReference type="ChEBI" id="CHEBI:29108"/>
        <label>2</label>
    </ligand>
</feature>
<evidence type="ECO:0000256" key="14">
    <source>
        <dbReference type="ARBA" id="ARBA00022825"/>
    </source>
</evidence>
<reference evidence="31" key="1">
    <citation type="submission" date="2010-06" db="EMBL/GenBank/DDBJ databases">
        <title>The MASP family of proteins arose early in gnathostome evolution.</title>
        <authorList>
            <person name="Dooley H."/>
            <person name="Buckingham E.B."/>
            <person name="Criscitiello M.F."/>
            <person name="Zhang Y.-A."/>
            <person name="Flajnik M.F."/>
        </authorList>
    </citation>
    <scope>NUCLEOTIDE SEQUENCE</scope>
</reference>
<keyword evidence="11 27" id="KW-0732">Signal</keyword>
<keyword evidence="14" id="KW-0720">Serine protease</keyword>
<evidence type="ECO:0000256" key="18">
    <source>
        <dbReference type="ARBA" id="ARBA00023180"/>
    </source>
</evidence>
<dbReference type="GO" id="GO:0045087">
    <property type="term" value="P:innate immune response"/>
    <property type="evidence" value="ECO:0007669"/>
    <property type="project" value="UniProtKB-KW"/>
</dbReference>
<sequence length="718" mass="79129">MWLLHCIGWAVALWIPTQGSVAETLPMYGEISSPGFPSYYPNETRAEWYIAVPSGYHIRLHFRYFQMEASQGCVYDRLKVNEGTRTLGVFCGDMEKRAGAGNPPQPILDSTRNSLHLEFSSDFSNQQPYTGFHIYYEAVDVDECSQDPASQPVCDQICHNTIGSYTCDCWRGYSLRDDGRSCKVECQEYFSEMSGQFTSPGYPAAYPANLHCNYSIRVEEGFSISLEFQGLFEIESHPQVKCPYDNMTIEYKNTVLGPLCGSERPAAVDTLSNAVDILFHTDTSGIERGWKIHYTTDRIPCPALQTLEHGTISPILPQYRFLDRVRYSCDVGYKIMKRGRELTSFNMICMKDGTWNKDVIAICQMIDCGAPKVLANGKFRVLGVKAVKDGYLTQIQYSCDQRYRMKTEGDGMYTCSVDRVWNNPTVSNTIPYCAPVCGVPDRPVTSLSVGRVLGGSEAPDGSFPWQVFVRPPQGRGAGVLVSDRWVLTAAHVLWNKDKNKPTDQDLESHGTYVGDNDLDDLVLSPGLTVERVYLHPNYSGSDPNYSNDIALIELTTPLRLTADIAPVCLPPAGGPGHEWVYQEGRLGYLAGWGMTEDRRLTNKLHYASLPVANTEKCRGALAAAQPRVQKPLELTAGSFCAGTGLGGGADACQGDSGGALSVEGGRGGGEQVEEGVWYVAGLVSWGLDCGKVGRYGVYTDVGAYIPWMQEVMEGHVGT</sequence>
<dbReference type="PANTHER" id="PTHR24255">
    <property type="entry name" value="COMPLEMENT COMPONENT 1, S SUBCOMPONENT-RELATED"/>
    <property type="match status" value="1"/>
</dbReference>
<feature type="binding site" evidence="25">
    <location>
        <position position="124"/>
    </location>
    <ligand>
        <name>Ca(2+)</name>
        <dbReference type="ChEBI" id="CHEBI:29108"/>
        <label>1</label>
    </ligand>
</feature>
<dbReference type="GO" id="GO:0072562">
    <property type="term" value="C:blood microparticle"/>
    <property type="evidence" value="ECO:0007669"/>
    <property type="project" value="TreeGrafter"/>
</dbReference>
<keyword evidence="17 23" id="KW-1015">Disulfide bond</keyword>
<dbReference type="InterPro" id="IPR000436">
    <property type="entry name" value="Sushi_SCR_CCP_dom"/>
</dbReference>
<keyword evidence="19 24" id="KW-0379">Hydroxylation</keyword>
<dbReference type="FunFam" id="2.10.70.10:FF:000016">
    <property type="entry name" value="Mannan-binding lectin serine protease 1"/>
    <property type="match status" value="1"/>
</dbReference>
<dbReference type="GO" id="GO:0009986">
    <property type="term" value="C:cell surface"/>
    <property type="evidence" value="ECO:0007669"/>
    <property type="project" value="UniProtKB-SubCell"/>
</dbReference>
<dbReference type="GO" id="GO:0005509">
    <property type="term" value="F:calcium ion binding"/>
    <property type="evidence" value="ECO:0007669"/>
    <property type="project" value="InterPro"/>
</dbReference>
<feature type="disulfide bond" evidence="23">
    <location>
        <begin position="186"/>
        <end position="212"/>
    </location>
</feature>
<evidence type="ECO:0000256" key="6">
    <source>
        <dbReference type="ARBA" id="ARBA00022536"/>
    </source>
</evidence>
<feature type="domain" description="CUB" evidence="28">
    <location>
        <begin position="17"/>
        <end position="139"/>
    </location>
</feature>
<dbReference type="AlphaFoldDB" id="H9LFA7"/>
<dbReference type="GO" id="GO:0031638">
    <property type="term" value="P:zymogen activation"/>
    <property type="evidence" value="ECO:0007669"/>
    <property type="project" value="TreeGrafter"/>
</dbReference>
<keyword evidence="15" id="KW-0391">Immunity</keyword>
<comment type="subcellular location">
    <subcellularLocation>
        <location evidence="2">Cell surface</location>
    </subcellularLocation>
    <subcellularLocation>
        <location evidence="3">Secreted</location>
    </subcellularLocation>
</comment>
<feature type="active site" description="Charge relay system" evidence="22">
    <location>
        <position position="491"/>
    </location>
</feature>
<comment type="function">
    <text evidence="20">Serine protease component of the complement C1 complex, a multiprotein complex that initiates the classical pathway of the complement system, a cascade of proteins that leads to phagocytosis and breakdown of pathogens and signaling that strengthens the adaptive immune system. C1R catalyzes the first enzymatic step in the classical complement pathway: it is activated by the C1Q subcomplex of the C1 complex, which associates with IgG or IgM immunoglobulins complexed with antigens to form antigen-antibody complexes on the surface of pathogens. Immunoglobulin-binding promotes the autocatalytic cleavage and activation of C1R. Activated C1R then cleaves and activates C1S, the second protease of the classical complement pathway. It is unclear if C1R activates C1S within single, strained C1 complexes or between neighboring C1 complexes on surfaces.</text>
</comment>
<dbReference type="InterPro" id="IPR000742">
    <property type="entry name" value="EGF"/>
</dbReference>
<dbReference type="InterPro" id="IPR001254">
    <property type="entry name" value="Trypsin_dom"/>
</dbReference>
<feature type="binding site" evidence="25">
    <location>
        <position position="76"/>
    </location>
    <ligand>
        <name>Ca(2+)</name>
        <dbReference type="ChEBI" id="CHEBI:29108"/>
        <label>1</label>
    </ligand>
</feature>
<feature type="active site" description="Charge relay system" evidence="22">
    <location>
        <position position="548"/>
    </location>
</feature>
<evidence type="ECO:0000256" key="10">
    <source>
        <dbReference type="ARBA" id="ARBA00022670"/>
    </source>
</evidence>
<dbReference type="PROSITE" id="PS00135">
    <property type="entry name" value="TRYPSIN_SER"/>
    <property type="match status" value="1"/>
</dbReference>
<keyword evidence="25" id="KW-0106">Calcium</keyword>
<dbReference type="InterPro" id="IPR033116">
    <property type="entry name" value="TRYPSIN_SER"/>
</dbReference>
<evidence type="ECO:0000256" key="9">
    <source>
        <dbReference type="ARBA" id="ARBA00022659"/>
    </source>
</evidence>
<feature type="domain" description="Sushi" evidence="30">
    <location>
        <begin position="299"/>
        <end position="365"/>
    </location>
</feature>
<accession>H9LFA7</accession>
<keyword evidence="8" id="KW-0399">Innate immunity</keyword>
<evidence type="ECO:0000256" key="3">
    <source>
        <dbReference type="ARBA" id="ARBA00004613"/>
    </source>
</evidence>
<feature type="signal peptide" evidence="27">
    <location>
        <begin position="1"/>
        <end position="22"/>
    </location>
</feature>
<evidence type="ECO:0000256" key="11">
    <source>
        <dbReference type="ARBA" id="ARBA00022729"/>
    </source>
</evidence>
<feature type="disulfide bond" evidence="23">
    <location>
        <begin position="154"/>
        <end position="167"/>
    </location>
</feature>
<evidence type="ECO:0000256" key="13">
    <source>
        <dbReference type="ARBA" id="ARBA00022801"/>
    </source>
</evidence>
<evidence type="ECO:0000256" key="26">
    <source>
        <dbReference type="PROSITE-ProRule" id="PRU00302"/>
    </source>
</evidence>
<keyword evidence="13" id="KW-0378">Hydrolase</keyword>
<comment type="subunit">
    <text evidence="21">Core component of the complement C1 complex, a calcium-dependent complex composed of 1 molecule of the C1Q subcomplex, 2 molecules of C1R and 2 molecules of C1S. The C1Q subcomplex is composed 18 subunits: 3 chains of C1QA, C1QB, and C1QC trimerize to form 6 collagen-like triple helices connected to six globular ligand-recognition modules. Within the C1 complex, C1R is a dimer of identical chains, each of which is activated by cleavage into two chains, heavy and light, connected by disulfide bonds.</text>
</comment>
<feature type="domain" description="Sushi" evidence="30">
    <location>
        <begin position="366"/>
        <end position="435"/>
    </location>
</feature>
<comment type="catalytic activity">
    <reaction evidence="1">
        <text>Selective cleavage of Lys(or Arg)-|-Ile bond in complement subcomponent C1s to form the active form of C1s (EC 3.4.21.42).</text>
        <dbReference type="EC" id="3.4.21.41"/>
    </reaction>
</comment>
<dbReference type="PRINTS" id="PR00722">
    <property type="entry name" value="CHYMOTRYPSIN"/>
</dbReference>
<dbReference type="PROSITE" id="PS01187">
    <property type="entry name" value="EGF_CA"/>
    <property type="match status" value="1"/>
</dbReference>
<dbReference type="GO" id="GO:0004252">
    <property type="term" value="F:serine-type endopeptidase activity"/>
    <property type="evidence" value="ECO:0007669"/>
    <property type="project" value="UniProtKB-EC"/>
</dbReference>
<keyword evidence="12" id="KW-0677">Repeat</keyword>
<feature type="binding site" evidence="25">
    <location>
        <position position="143"/>
    </location>
    <ligand>
        <name>Ca(2+)</name>
        <dbReference type="ChEBI" id="CHEBI:29108"/>
        <label>2</label>
    </ligand>
</feature>
<dbReference type="EMBL" id="HM566087">
    <property type="protein sequence ID" value="AEB61474.1"/>
    <property type="molecule type" value="mRNA"/>
</dbReference>
<feature type="disulfide bond" evidence="23">
    <location>
        <begin position="73"/>
        <end position="91"/>
    </location>
</feature>
<dbReference type="SMART" id="SM00179">
    <property type="entry name" value="EGF_CA"/>
    <property type="match status" value="1"/>
</dbReference>
<dbReference type="CDD" id="cd00033">
    <property type="entry name" value="CCP"/>
    <property type="match status" value="2"/>
</dbReference>
<keyword evidence="5" id="KW-0964">Secreted</keyword>
<dbReference type="InterPro" id="IPR043504">
    <property type="entry name" value="Peptidase_S1_PA_chymotrypsin"/>
</dbReference>
<evidence type="ECO:0000256" key="5">
    <source>
        <dbReference type="ARBA" id="ARBA00022525"/>
    </source>
</evidence>
<dbReference type="InterPro" id="IPR000859">
    <property type="entry name" value="CUB_dom"/>
</dbReference>
<dbReference type="CDD" id="cd00041">
    <property type="entry name" value="CUB"/>
    <property type="match status" value="2"/>
</dbReference>
<dbReference type="InterPro" id="IPR035976">
    <property type="entry name" value="Sushi/SCR/CCP_sf"/>
</dbReference>
<evidence type="ECO:0000256" key="20">
    <source>
        <dbReference type="ARBA" id="ARBA00093383"/>
    </source>
</evidence>
<dbReference type="PROSITE" id="PS50923">
    <property type="entry name" value="SUSHI"/>
    <property type="match status" value="2"/>
</dbReference>
<name>H9LFA7_LEUER</name>
<feature type="active site" description="Charge relay system" evidence="22">
    <location>
        <position position="656"/>
    </location>
</feature>
<dbReference type="PROSITE" id="PS01180">
    <property type="entry name" value="CUB"/>
    <property type="match status" value="2"/>
</dbReference>
<organism evidence="31">
    <name type="scientific">Leucoraja erinaceus</name>
    <name type="common">Little skate</name>
    <name type="synonym">Raja erinacea</name>
    <dbReference type="NCBI Taxonomy" id="7782"/>
    <lineage>
        <taxon>Eukaryota</taxon>
        <taxon>Metazoa</taxon>
        <taxon>Chordata</taxon>
        <taxon>Craniata</taxon>
        <taxon>Vertebrata</taxon>
        <taxon>Chondrichthyes</taxon>
        <taxon>Elasmobranchii</taxon>
        <taxon>Batoidea</taxon>
        <taxon>Rajiformes</taxon>
        <taxon>Rajidae</taxon>
        <taxon>Leucoraja</taxon>
    </lineage>
</organism>
<evidence type="ECO:0000256" key="25">
    <source>
        <dbReference type="PIRSR" id="PIRSR001155-4"/>
    </source>
</evidence>
<keyword evidence="16" id="KW-0180">Complement pathway</keyword>
<dbReference type="FunFam" id="2.60.120.290:FF:000006">
    <property type="entry name" value="Mannan-binding lectin serine protease 1"/>
    <property type="match status" value="1"/>
</dbReference>
<dbReference type="FunFam" id="2.40.10.10:FF:000054">
    <property type="entry name" value="Complement C1r subcomponent"/>
    <property type="match status" value="1"/>
</dbReference>
<dbReference type="FunFam" id="2.60.120.290:FF:000012">
    <property type="entry name" value="mannan-binding lectin serine protease 1 isoform X1"/>
    <property type="match status" value="1"/>
</dbReference>
<feature type="binding site" evidence="25">
    <location>
        <position position="235"/>
    </location>
    <ligand>
        <name>Ca(2+)</name>
        <dbReference type="ChEBI" id="CHEBI:29108"/>
        <label>3</label>
    </ligand>
</feature>
<evidence type="ECO:0000256" key="27">
    <source>
        <dbReference type="SAM" id="SignalP"/>
    </source>
</evidence>
<evidence type="ECO:0000256" key="17">
    <source>
        <dbReference type="ARBA" id="ARBA00023157"/>
    </source>
</evidence>
<dbReference type="PROSITE" id="PS50240">
    <property type="entry name" value="TRYPSIN_DOM"/>
    <property type="match status" value="1"/>
</dbReference>
<dbReference type="Gene3D" id="2.40.10.10">
    <property type="entry name" value="Trypsin-like serine proteases"/>
    <property type="match status" value="1"/>
</dbReference>
<dbReference type="Pfam" id="PF00089">
    <property type="entry name" value="Trypsin"/>
    <property type="match status" value="1"/>
</dbReference>
<keyword evidence="9 26" id="KW-0768">Sushi</keyword>
<dbReference type="SMART" id="SM00020">
    <property type="entry name" value="Tryp_SPc"/>
    <property type="match status" value="1"/>
</dbReference>
<dbReference type="GO" id="GO:0006958">
    <property type="term" value="P:complement activation, classical pathway"/>
    <property type="evidence" value="ECO:0007669"/>
    <property type="project" value="UniProtKB-KW"/>
</dbReference>
<feature type="domain" description="CUB" evidence="28">
    <location>
        <begin position="186"/>
        <end position="297"/>
    </location>
</feature>
<gene>
    <name evidence="31" type="primary">C1r</name>
</gene>
<evidence type="ECO:0000256" key="22">
    <source>
        <dbReference type="PIRSR" id="PIRSR001155-1"/>
    </source>
</evidence>
<evidence type="ECO:0000256" key="24">
    <source>
        <dbReference type="PIRSR" id="PIRSR001155-3"/>
    </source>
</evidence>
<evidence type="ECO:0000256" key="15">
    <source>
        <dbReference type="ARBA" id="ARBA00022859"/>
    </source>
</evidence>
<dbReference type="FunFam" id="2.10.25.10:FF:000010">
    <property type="entry name" value="Pro-epidermal growth factor"/>
    <property type="match status" value="1"/>
</dbReference>
<evidence type="ECO:0000256" key="4">
    <source>
        <dbReference type="ARBA" id="ARBA00011907"/>
    </source>
</evidence>
<evidence type="ECO:0000259" key="29">
    <source>
        <dbReference type="PROSITE" id="PS50240"/>
    </source>
</evidence>
<dbReference type="EC" id="3.4.21.41" evidence="4"/>
<dbReference type="Gene3D" id="2.60.120.290">
    <property type="entry name" value="Spermadhesin, CUB domain"/>
    <property type="match status" value="2"/>
</dbReference>
<dbReference type="SUPFAM" id="SSF57196">
    <property type="entry name" value="EGF/Laminin"/>
    <property type="match status" value="1"/>
</dbReference>
<evidence type="ECO:0000256" key="16">
    <source>
        <dbReference type="ARBA" id="ARBA00022875"/>
    </source>
</evidence>
<feature type="disulfide bond" evidence="23">
    <location>
        <begin position="301"/>
        <end position="349"/>
    </location>
</feature>
<feature type="binding site" evidence="25">
    <location>
        <position position="245"/>
    </location>
    <ligand>
        <name>Ca(2+)</name>
        <dbReference type="ChEBI" id="CHEBI:29108"/>
        <label>3</label>
    </ligand>
</feature>
<feature type="chain" id="PRO_5003622343" description="complement subcomponent C1r" evidence="27">
    <location>
        <begin position="23"/>
        <end position="718"/>
    </location>
</feature>
<feature type="binding site" evidence="25">
    <location>
        <position position="284"/>
    </location>
    <ligand>
        <name>Ca(2+)</name>
        <dbReference type="ChEBI" id="CHEBI:29108"/>
        <label>3</label>
    </ligand>
</feature>
<dbReference type="Pfam" id="PF00431">
    <property type="entry name" value="CUB"/>
    <property type="match status" value="2"/>
</dbReference>
<feature type="binding site" evidence="25">
    <location>
        <position position="68"/>
    </location>
    <ligand>
        <name>Ca(2+)</name>
        <dbReference type="ChEBI" id="CHEBI:29108"/>
        <label>1</label>
    </ligand>
</feature>
<feature type="binding site" evidence="25">
    <location>
        <position position="160"/>
    </location>
    <ligand>
        <name>Ca(2+)</name>
        <dbReference type="ChEBI" id="CHEBI:29108"/>
        <label>2</label>
    </ligand>
</feature>
<comment type="caution">
    <text evidence="26">Lacks conserved residue(s) required for the propagation of feature annotation.</text>
</comment>
<feature type="binding site" evidence="25">
    <location>
        <position position="141"/>
    </location>
    <ligand>
        <name>Ca(2+)</name>
        <dbReference type="ChEBI" id="CHEBI:29108"/>
        <label>2</label>
    </ligand>
</feature>
<feature type="disulfide bond" evidence="23">
    <location>
        <begin position="368"/>
        <end position="415"/>
    </location>
</feature>
<feature type="binding site" evidence="25">
    <location>
        <position position="282"/>
    </location>
    <ligand>
        <name>Ca(2+)</name>
        <dbReference type="ChEBI" id="CHEBI:29108"/>
        <label>3</label>
    </ligand>
</feature>
<feature type="disulfide bond" evidence="23">
    <location>
        <begin position="329"/>
        <end position="363"/>
    </location>
</feature>
<dbReference type="Pfam" id="PF00084">
    <property type="entry name" value="Sushi"/>
    <property type="match status" value="1"/>
</dbReference>
<dbReference type="PROSITE" id="PS01186">
    <property type="entry name" value="EGF_2"/>
    <property type="match status" value="1"/>
</dbReference>
<dbReference type="InterPro" id="IPR001881">
    <property type="entry name" value="EGF-like_Ca-bd_dom"/>
</dbReference>
<dbReference type="Pfam" id="PF14670">
    <property type="entry name" value="FXa_inhibition"/>
    <property type="match status" value="1"/>
</dbReference>
<feature type="domain" description="Peptidase S1" evidence="29">
    <location>
        <begin position="452"/>
        <end position="713"/>
    </location>
</feature>
<dbReference type="PANTHER" id="PTHR24255:SF25">
    <property type="entry name" value="COMPLEMENT C1R SUBCOMPONENT"/>
    <property type="match status" value="1"/>
</dbReference>
<dbReference type="InterPro" id="IPR009003">
    <property type="entry name" value="Peptidase_S1_PA"/>
</dbReference>
<dbReference type="SUPFAM" id="SSF57535">
    <property type="entry name" value="Complement control module/SCR domain"/>
    <property type="match status" value="2"/>
</dbReference>
<feature type="disulfide bond" evidence="23">
    <location>
        <begin position="652"/>
        <end position="689"/>
    </location>
</feature>
<dbReference type="SUPFAM" id="SSF49854">
    <property type="entry name" value="Spermadhesin, CUB domain"/>
    <property type="match status" value="2"/>
</dbReference>
<dbReference type="InterPro" id="IPR035914">
    <property type="entry name" value="Sperma_CUB_dom_sf"/>
</dbReference>
<evidence type="ECO:0000256" key="8">
    <source>
        <dbReference type="ARBA" id="ARBA00022588"/>
    </source>
</evidence>
<dbReference type="Gene3D" id="2.10.70.10">
    <property type="entry name" value="Complement Module, domain 1"/>
    <property type="match status" value="2"/>
</dbReference>
<evidence type="ECO:0000256" key="12">
    <source>
        <dbReference type="ARBA" id="ARBA00022737"/>
    </source>
</evidence>
<proteinExistence type="evidence at transcript level"/>